<feature type="region of interest" description="Disordered" evidence="1">
    <location>
        <begin position="421"/>
        <end position="461"/>
    </location>
</feature>
<accession>A0A9J6DLA5</accession>
<organism evidence="3 4">
    <name type="scientific">Rhipicephalus microplus</name>
    <name type="common">Cattle tick</name>
    <name type="synonym">Boophilus microplus</name>
    <dbReference type="NCBI Taxonomy" id="6941"/>
    <lineage>
        <taxon>Eukaryota</taxon>
        <taxon>Metazoa</taxon>
        <taxon>Ecdysozoa</taxon>
        <taxon>Arthropoda</taxon>
        <taxon>Chelicerata</taxon>
        <taxon>Arachnida</taxon>
        <taxon>Acari</taxon>
        <taxon>Parasitiformes</taxon>
        <taxon>Ixodida</taxon>
        <taxon>Ixodoidea</taxon>
        <taxon>Ixodidae</taxon>
        <taxon>Rhipicephalinae</taxon>
        <taxon>Rhipicephalus</taxon>
        <taxon>Boophilus</taxon>
    </lineage>
</organism>
<feature type="compositionally biased region" description="Polar residues" evidence="1">
    <location>
        <begin position="226"/>
        <end position="238"/>
    </location>
</feature>
<proteinExistence type="predicted"/>
<name>A0A9J6DLA5_RHIMP</name>
<reference evidence="3" key="2">
    <citation type="submission" date="2021-09" db="EMBL/GenBank/DDBJ databases">
        <authorList>
            <person name="Jia N."/>
            <person name="Wang J."/>
            <person name="Shi W."/>
            <person name="Du L."/>
            <person name="Sun Y."/>
            <person name="Zhan W."/>
            <person name="Jiang J."/>
            <person name="Wang Q."/>
            <person name="Zhang B."/>
            <person name="Ji P."/>
            <person name="Sakyi L.B."/>
            <person name="Cui X."/>
            <person name="Yuan T."/>
            <person name="Jiang B."/>
            <person name="Yang W."/>
            <person name="Lam T.T.-Y."/>
            <person name="Chang Q."/>
            <person name="Ding S."/>
            <person name="Wang X."/>
            <person name="Zhu J."/>
            <person name="Ruan X."/>
            <person name="Zhao L."/>
            <person name="Wei J."/>
            <person name="Que T."/>
            <person name="Du C."/>
            <person name="Cheng J."/>
            <person name="Dai P."/>
            <person name="Han X."/>
            <person name="Huang E."/>
            <person name="Gao Y."/>
            <person name="Liu J."/>
            <person name="Shao H."/>
            <person name="Ye R."/>
            <person name="Li L."/>
            <person name="Wei W."/>
            <person name="Wang X."/>
            <person name="Wang C."/>
            <person name="Huo Q."/>
            <person name="Li W."/>
            <person name="Guo W."/>
            <person name="Chen H."/>
            <person name="Chen S."/>
            <person name="Zhou L."/>
            <person name="Zhou L."/>
            <person name="Ni X."/>
            <person name="Tian J."/>
            <person name="Zhou Y."/>
            <person name="Sheng Y."/>
            <person name="Liu T."/>
            <person name="Pan Y."/>
            <person name="Xia L."/>
            <person name="Li J."/>
            <person name="Zhao F."/>
            <person name="Cao W."/>
        </authorList>
    </citation>
    <scope>NUCLEOTIDE SEQUENCE</scope>
    <source>
        <strain evidence="3">Rmic-2018</strain>
        <tissue evidence="3">Larvae</tissue>
    </source>
</reference>
<dbReference type="Pfam" id="PF03564">
    <property type="entry name" value="DUF1759"/>
    <property type="match status" value="1"/>
</dbReference>
<comment type="caution">
    <text evidence="3">The sequence shown here is derived from an EMBL/GenBank/DDBJ whole genome shotgun (WGS) entry which is preliminary data.</text>
</comment>
<evidence type="ECO:0000256" key="1">
    <source>
        <dbReference type="SAM" id="MobiDB-lite"/>
    </source>
</evidence>
<feature type="region of interest" description="Disordered" evidence="1">
    <location>
        <begin position="221"/>
        <end position="272"/>
    </location>
</feature>
<gene>
    <name evidence="3" type="ORF">HPB51_006266</name>
</gene>
<dbReference type="Proteomes" id="UP000821866">
    <property type="component" value="Chromosome 6"/>
</dbReference>
<dbReference type="EMBL" id="JABSTU010000008">
    <property type="protein sequence ID" value="KAH8022908.1"/>
    <property type="molecule type" value="Genomic_DNA"/>
</dbReference>
<feature type="domain" description="Beta-mannosidase Ig-fold" evidence="2">
    <location>
        <begin position="178"/>
        <end position="215"/>
    </location>
</feature>
<dbReference type="InterPro" id="IPR041625">
    <property type="entry name" value="Beta-mannosidase_Ig"/>
</dbReference>
<sequence length="537" mass="57955">MFKYLKTYLAGGAKQAIEGIRLTYANYNVAVKVVTERFGRQVILVNHHIDSFLDTEPIGSSSQTRLQHKYENTHRKTGLSAGSLCDSIDWKAVSLTLVGCAGGCCVGLKTSIIGGIQRFDLENATLTCTLRAASPIVETVVASTGSTAAHYLPSNAESLKGVDPPSFQEQSKREAAKIMKEKSNVHDIDLATDGIALFICLSAGKIRGRFLDNGFVRERKKDIPSNGITPPSGPQSSVGAEAKEREKEGGEKLKKKELRLQATPPRQNTEVFDSCRTEARERKVDSVESAAIAHAGSLRTARALRRSADRRRLDRTQVAAPAAVGASAASRRCLPDSADACMDGCVPVLLALWAYATLSVLPEDIEKLLRKGPKYACTPSVSAHDLVGLNRDLSSKANQDRERCLLDGMDCLTREGQIGSIDNECPSDEDGRDRMGQRISVPGSHEGGDAEVGLSTSRVRDDEPKSVVHWVDPHHVARCGSEVLQARCLQQGGETFGSDGEHVLRDACDGTFTLNASEEKGDRSLQSKAVDSIGDVL</sequence>
<evidence type="ECO:0000313" key="4">
    <source>
        <dbReference type="Proteomes" id="UP000821866"/>
    </source>
</evidence>
<reference evidence="3" key="1">
    <citation type="journal article" date="2020" name="Cell">
        <title>Large-Scale Comparative Analyses of Tick Genomes Elucidate Their Genetic Diversity and Vector Capacities.</title>
        <authorList>
            <consortium name="Tick Genome and Microbiome Consortium (TIGMIC)"/>
            <person name="Jia N."/>
            <person name="Wang J."/>
            <person name="Shi W."/>
            <person name="Du L."/>
            <person name="Sun Y."/>
            <person name="Zhan W."/>
            <person name="Jiang J.F."/>
            <person name="Wang Q."/>
            <person name="Zhang B."/>
            <person name="Ji P."/>
            <person name="Bell-Sakyi L."/>
            <person name="Cui X.M."/>
            <person name="Yuan T.T."/>
            <person name="Jiang B.G."/>
            <person name="Yang W.F."/>
            <person name="Lam T.T."/>
            <person name="Chang Q.C."/>
            <person name="Ding S.J."/>
            <person name="Wang X.J."/>
            <person name="Zhu J.G."/>
            <person name="Ruan X.D."/>
            <person name="Zhao L."/>
            <person name="Wei J.T."/>
            <person name="Ye R.Z."/>
            <person name="Que T.C."/>
            <person name="Du C.H."/>
            <person name="Zhou Y.H."/>
            <person name="Cheng J.X."/>
            <person name="Dai P.F."/>
            <person name="Guo W.B."/>
            <person name="Han X.H."/>
            <person name="Huang E.J."/>
            <person name="Li L.F."/>
            <person name="Wei W."/>
            <person name="Gao Y.C."/>
            <person name="Liu J.Z."/>
            <person name="Shao H.Z."/>
            <person name="Wang X."/>
            <person name="Wang C.C."/>
            <person name="Yang T.C."/>
            <person name="Huo Q.B."/>
            <person name="Li W."/>
            <person name="Chen H.Y."/>
            <person name="Chen S.E."/>
            <person name="Zhou L.G."/>
            <person name="Ni X.B."/>
            <person name="Tian J.H."/>
            <person name="Sheng Y."/>
            <person name="Liu T."/>
            <person name="Pan Y.S."/>
            <person name="Xia L.Y."/>
            <person name="Li J."/>
            <person name="Zhao F."/>
            <person name="Cao W.C."/>
        </authorList>
    </citation>
    <scope>NUCLEOTIDE SEQUENCE</scope>
    <source>
        <strain evidence="3">Rmic-2018</strain>
    </source>
</reference>
<evidence type="ECO:0000313" key="3">
    <source>
        <dbReference type="EMBL" id="KAH8022908.1"/>
    </source>
</evidence>
<feature type="compositionally biased region" description="Basic and acidic residues" evidence="1">
    <location>
        <begin position="241"/>
        <end position="254"/>
    </location>
</feature>
<dbReference type="AlphaFoldDB" id="A0A9J6DLA5"/>
<dbReference type="Pfam" id="PF17753">
    <property type="entry name" value="Ig_mannosidase"/>
    <property type="match status" value="1"/>
</dbReference>
<protein>
    <recommendedName>
        <fullName evidence="2">Beta-mannosidase Ig-fold domain-containing protein</fullName>
    </recommendedName>
</protein>
<dbReference type="InterPro" id="IPR005312">
    <property type="entry name" value="DUF1759"/>
</dbReference>
<dbReference type="VEuPathDB" id="VectorBase:LOC119171435"/>
<evidence type="ECO:0000259" key="2">
    <source>
        <dbReference type="Pfam" id="PF17753"/>
    </source>
</evidence>
<keyword evidence="4" id="KW-1185">Reference proteome</keyword>